<dbReference type="EMBL" id="KU728633">
    <property type="protein sequence ID" value="AMQ66976.1"/>
    <property type="molecule type" value="Genomic_DNA"/>
</dbReference>
<dbReference type="KEGG" id="vg:29125761"/>
<evidence type="ECO:0000313" key="1">
    <source>
        <dbReference type="EMBL" id="AMQ66976.1"/>
    </source>
</evidence>
<keyword evidence="2" id="KW-1185">Reference proteome</keyword>
<organism evidence="1 2">
    <name type="scientific">Mycobacterium phage Bipper</name>
    <dbReference type="NCBI Taxonomy" id="1805457"/>
    <lineage>
        <taxon>Viruses</taxon>
        <taxon>Duplodnaviria</taxon>
        <taxon>Heunggongvirae</taxon>
        <taxon>Uroviricota</taxon>
        <taxon>Caudoviricetes</taxon>
        <taxon>Bippervirus</taxon>
        <taxon>Bippervirus bipper</taxon>
    </lineage>
</organism>
<proteinExistence type="predicted"/>
<reference evidence="2" key="1">
    <citation type="submission" date="2016-02" db="EMBL/GenBank/DDBJ databases">
        <authorList>
            <person name="Isern S."/>
            <person name="Barcellona C.M."/>
            <person name="Dozier K.D."/>
            <person name="Faust J.M."/>
            <person name="Fedrick A.J."/>
            <person name="Gagliardi L.E."/>
            <person name="Gatt S.M."/>
            <person name="Gleason P.S."/>
            <person name="Gomez E.A."/>
            <person name="Hoffman A.M."/>
            <person name="Jenkins M."/>
            <person name="Jones M.J."/>
            <person name="Lang J.F."/>
            <person name="Lequay S.M."/>
            <person name="Mars P.J."/>
            <person name="Mtchedlidze N."/>
            <person name="Osking Z.B."/>
            <person name="Paul L.M."/>
            <person name="Pica A.N."/>
            <person name="Robison M.D."/>
            <person name="Rodriguez D."/>
            <person name="Rosales K.A."/>
            <person name="Saravis L.E."/>
            <person name="Sisson B.M."/>
            <person name="Tan A.L."/>
            <person name="Voltaire R."/>
            <person name="Michael S.F."/>
            <person name="Warner M.H."/>
            <person name="Bradley K.W."/>
            <person name="Asai D.J."/>
            <person name="Bowman C.A."/>
            <person name="Russell D.A."/>
            <person name="Pope W.H."/>
            <person name="Jacobs-Sera D."/>
            <person name="Hendrix R.W."/>
            <person name="Hatfull G.F."/>
        </authorList>
    </citation>
    <scope>NUCLEOTIDE SEQUENCE [LARGE SCALE GENOMIC DNA]</scope>
</reference>
<dbReference type="Proteomes" id="UP000201826">
    <property type="component" value="Segment"/>
</dbReference>
<gene>
    <name evidence="1" type="primary">40</name>
    <name evidence="1" type="ORF">SEA_BIPPER_40</name>
</gene>
<evidence type="ECO:0000313" key="2">
    <source>
        <dbReference type="Proteomes" id="UP000201826"/>
    </source>
</evidence>
<dbReference type="RefSeq" id="YP_009303188.1">
    <property type="nucleotide sequence ID" value="NC_031253.1"/>
</dbReference>
<accession>A0A142F2G9</accession>
<dbReference type="GeneID" id="29125761"/>
<sequence>MSGPDSPATGYTTAGYMAEIHPTQARQIESQLARLDDGNPVKVALGIVLGLELHVTLDVCQRCGAVVHDKVDHGFWHDQVGSAT</sequence>
<protein>
    <submittedName>
        <fullName evidence="1">Uncharacterized protein</fullName>
    </submittedName>
</protein>
<name>A0A142F2G9_9CAUD</name>